<keyword evidence="7 19" id="KW-0808">Transferase</keyword>
<dbReference type="EMBL" id="FNBI01000001">
    <property type="protein sequence ID" value="SDE83460.1"/>
    <property type="molecule type" value="Genomic_DNA"/>
</dbReference>
<sequence length="729" mass="78505">MDAMVRRPQGPRHDAPDPQVDRAALIDLHRIFGIIRRRWMVIAASVLAAIVLATAAYLTAEPRYTATAQVALDRSREKVINVDAITPTVDPDSAAVDTEVQILRSPELIGRVVDRLHLERDPNFNKALEDQPAPPAGQPDLIGRQRAIGTILGNLLVKRDGLSYAISVTFEGDEAIQTAKVTNAIIEEYVAGQTGVKTQATARARTFLEQRLQQLRVQVLGAERAVADYRASHNLFALSSASTVTQEEMSNLSTQLAQAQAENAAAQARLSTARAQLARGRSGEELGESLDSPVVSALRSQRAQAAREVAALEKRYGPIHPELVRARGELASTDEQIKAEVGRVVANVSNQATIAAQRAASLSGSIAAARGRLAGDNEASVRLNELERNAESARTLYQAFLDRYRQTVAQAGLERSDSYVVSKARVPGGPSSPKALMYAAMAIVGGLGVAALLVLLLQLLERGLETGEAVERTLGLPTLASIPDARTLPAYRKGGLPAPPAELLLKRPQSVFAEAFRTLRTSIQFAQSGSPMRVVAITSSVPGEGKTTTAMALARAAASAGARVLLIDCDARRRAFSREFAERVEVGLDEVIDGNATLDQAIIKDALTNADLLPQRPNADGISLSDTTRFADLLEHLRERYDLILLDTPPVLPVDEARVLASMADGVVFLVRWRNTPAKAAGIALRQLHDVQANVLGVAMTLIDMRDHARSGFGDASYYLREYSSYYAG</sequence>
<comment type="catalytic activity">
    <reaction evidence="15">
        <text>L-tyrosyl-[protein] + ATP = O-phospho-L-tyrosyl-[protein] + ADP + H(+)</text>
        <dbReference type="Rhea" id="RHEA:10596"/>
        <dbReference type="Rhea" id="RHEA-COMP:10136"/>
        <dbReference type="Rhea" id="RHEA-COMP:20101"/>
        <dbReference type="ChEBI" id="CHEBI:15378"/>
        <dbReference type="ChEBI" id="CHEBI:30616"/>
        <dbReference type="ChEBI" id="CHEBI:46858"/>
        <dbReference type="ChEBI" id="CHEBI:61978"/>
        <dbReference type="ChEBI" id="CHEBI:456216"/>
        <dbReference type="EC" id="2.7.10.2"/>
    </reaction>
</comment>
<evidence type="ECO:0000256" key="12">
    <source>
        <dbReference type="ARBA" id="ARBA00022989"/>
    </source>
</evidence>
<evidence type="ECO:0000256" key="9">
    <source>
        <dbReference type="ARBA" id="ARBA00022741"/>
    </source>
</evidence>
<feature type="domain" description="AAA+ ATPase" evidence="18">
    <location>
        <begin position="531"/>
        <end position="694"/>
    </location>
</feature>
<feature type="coiled-coil region" evidence="16">
    <location>
        <begin position="205"/>
        <end position="315"/>
    </location>
</feature>
<comment type="subcellular location">
    <subcellularLocation>
        <location evidence="1">Cell inner membrane</location>
        <topology evidence="1">Multi-pass membrane protein</topology>
    </subcellularLocation>
</comment>
<keyword evidence="10 19" id="KW-0418">Kinase</keyword>
<keyword evidence="21" id="KW-1185">Reference proteome</keyword>
<dbReference type="GO" id="GO:0005524">
    <property type="term" value="F:ATP binding"/>
    <property type="evidence" value="ECO:0007669"/>
    <property type="project" value="UniProtKB-KW"/>
</dbReference>
<feature type="transmembrane region" description="Helical" evidence="17">
    <location>
        <begin position="39"/>
        <end position="60"/>
    </location>
</feature>
<dbReference type="InterPro" id="IPR005702">
    <property type="entry name" value="Wzc-like_C"/>
</dbReference>
<keyword evidence="12 17" id="KW-1133">Transmembrane helix</keyword>
<evidence type="ECO:0000256" key="4">
    <source>
        <dbReference type="ARBA" id="ARBA00011903"/>
    </source>
</evidence>
<dbReference type="SUPFAM" id="SSF52540">
    <property type="entry name" value="P-loop containing nucleoside triphosphate hydrolases"/>
    <property type="match status" value="1"/>
</dbReference>
<dbReference type="Proteomes" id="UP000436801">
    <property type="component" value="Unassembled WGS sequence"/>
</dbReference>
<evidence type="ECO:0000313" key="22">
    <source>
        <dbReference type="Proteomes" id="UP000436801"/>
    </source>
</evidence>
<accession>A0A1G7G5R6</accession>
<reference evidence="20 21" key="1">
    <citation type="submission" date="2016-10" db="EMBL/GenBank/DDBJ databases">
        <authorList>
            <person name="Varghese N."/>
            <person name="Submissions S."/>
        </authorList>
    </citation>
    <scope>NUCLEOTIDE SEQUENCE [LARGE SCALE GENOMIC DNA]</scope>
    <source>
        <strain evidence="20 21">S7-754</strain>
    </source>
</reference>
<evidence type="ECO:0000313" key="20">
    <source>
        <dbReference type="EMBL" id="SDE83460.1"/>
    </source>
</evidence>
<reference evidence="19 22" key="2">
    <citation type="submission" date="2019-12" db="EMBL/GenBank/DDBJ databases">
        <authorList>
            <person name="Zheng J."/>
        </authorList>
    </citation>
    <scope>NUCLEOTIDE SEQUENCE [LARGE SCALE GENOMIC DNA]</scope>
    <source>
        <strain evidence="19 22">DSM 27347</strain>
    </source>
</reference>
<dbReference type="PANTHER" id="PTHR32309:SF13">
    <property type="entry name" value="FERRIC ENTEROBACTIN TRANSPORT PROTEIN FEPE"/>
    <property type="match status" value="1"/>
</dbReference>
<evidence type="ECO:0000256" key="1">
    <source>
        <dbReference type="ARBA" id="ARBA00004429"/>
    </source>
</evidence>
<evidence type="ECO:0000256" key="7">
    <source>
        <dbReference type="ARBA" id="ARBA00022679"/>
    </source>
</evidence>
<evidence type="ECO:0000256" key="13">
    <source>
        <dbReference type="ARBA" id="ARBA00023136"/>
    </source>
</evidence>
<evidence type="ECO:0000256" key="15">
    <source>
        <dbReference type="ARBA" id="ARBA00051245"/>
    </source>
</evidence>
<dbReference type="InterPro" id="IPR003856">
    <property type="entry name" value="LPS_length_determ_N"/>
</dbReference>
<dbReference type="EC" id="2.7.10.2" evidence="4"/>
<evidence type="ECO:0000256" key="2">
    <source>
        <dbReference type="ARBA" id="ARBA00007316"/>
    </source>
</evidence>
<dbReference type="Pfam" id="PF13614">
    <property type="entry name" value="AAA_31"/>
    <property type="match status" value="1"/>
</dbReference>
<proteinExistence type="inferred from homology"/>
<evidence type="ECO:0000256" key="3">
    <source>
        <dbReference type="ARBA" id="ARBA00008883"/>
    </source>
</evidence>
<dbReference type="NCBIfam" id="TIGR01007">
    <property type="entry name" value="eps_fam"/>
    <property type="match status" value="1"/>
</dbReference>
<dbReference type="InterPro" id="IPR003593">
    <property type="entry name" value="AAA+_ATPase"/>
</dbReference>
<dbReference type="GO" id="GO:0005886">
    <property type="term" value="C:plasma membrane"/>
    <property type="evidence" value="ECO:0007669"/>
    <property type="project" value="UniProtKB-SubCell"/>
</dbReference>
<gene>
    <name evidence="19" type="ORF">GQR91_03465</name>
    <name evidence="20" type="ORF">SAMN05216557_101718</name>
</gene>
<evidence type="ECO:0000256" key="6">
    <source>
        <dbReference type="ARBA" id="ARBA00022519"/>
    </source>
</evidence>
<dbReference type="EMBL" id="WSUT01000005">
    <property type="protein sequence ID" value="MWC42716.1"/>
    <property type="molecule type" value="Genomic_DNA"/>
</dbReference>
<dbReference type="Proteomes" id="UP000323502">
    <property type="component" value="Unassembled WGS sequence"/>
</dbReference>
<dbReference type="PANTHER" id="PTHR32309">
    <property type="entry name" value="TYROSINE-PROTEIN KINASE"/>
    <property type="match status" value="1"/>
</dbReference>
<evidence type="ECO:0000256" key="14">
    <source>
        <dbReference type="ARBA" id="ARBA00023137"/>
    </source>
</evidence>
<evidence type="ECO:0000313" key="21">
    <source>
        <dbReference type="Proteomes" id="UP000323502"/>
    </source>
</evidence>
<keyword evidence="6" id="KW-0997">Cell inner membrane</keyword>
<protein>
    <recommendedName>
        <fullName evidence="4">non-specific protein-tyrosine kinase</fullName>
        <ecNumber evidence="4">2.7.10.2</ecNumber>
    </recommendedName>
</protein>
<comment type="similarity">
    <text evidence="2">Belongs to the CpsD/CapB family.</text>
</comment>
<dbReference type="CDD" id="cd05387">
    <property type="entry name" value="BY-kinase"/>
    <property type="match status" value="1"/>
</dbReference>
<dbReference type="AlphaFoldDB" id="A0A1G7G5R6"/>
<dbReference type="Gene3D" id="3.40.50.300">
    <property type="entry name" value="P-loop containing nucleotide triphosphate hydrolases"/>
    <property type="match status" value="1"/>
</dbReference>
<dbReference type="SMART" id="SM00382">
    <property type="entry name" value="AAA"/>
    <property type="match status" value="1"/>
</dbReference>
<organism evidence="20 21">
    <name type="scientific">Sphingomonas carotinifaciens</name>
    <dbReference type="NCBI Taxonomy" id="1166323"/>
    <lineage>
        <taxon>Bacteria</taxon>
        <taxon>Pseudomonadati</taxon>
        <taxon>Pseudomonadota</taxon>
        <taxon>Alphaproteobacteria</taxon>
        <taxon>Sphingomonadales</taxon>
        <taxon>Sphingomonadaceae</taxon>
        <taxon>Sphingomonas</taxon>
    </lineage>
</organism>
<evidence type="ECO:0000256" key="5">
    <source>
        <dbReference type="ARBA" id="ARBA00022475"/>
    </source>
</evidence>
<keyword evidence="16" id="KW-0175">Coiled coil</keyword>
<dbReference type="InterPro" id="IPR025669">
    <property type="entry name" value="AAA_dom"/>
</dbReference>
<name>A0A1G7G5R6_9SPHN</name>
<evidence type="ECO:0000256" key="10">
    <source>
        <dbReference type="ARBA" id="ARBA00022777"/>
    </source>
</evidence>
<keyword evidence="8 17" id="KW-0812">Transmembrane</keyword>
<keyword evidence="5" id="KW-1003">Cell membrane</keyword>
<evidence type="ECO:0000256" key="16">
    <source>
        <dbReference type="SAM" id="Coils"/>
    </source>
</evidence>
<keyword evidence="11" id="KW-0067">ATP-binding</keyword>
<evidence type="ECO:0000256" key="8">
    <source>
        <dbReference type="ARBA" id="ARBA00022692"/>
    </source>
</evidence>
<evidence type="ECO:0000256" key="17">
    <source>
        <dbReference type="SAM" id="Phobius"/>
    </source>
</evidence>
<evidence type="ECO:0000313" key="19">
    <source>
        <dbReference type="EMBL" id="MWC42716.1"/>
    </source>
</evidence>
<dbReference type="Pfam" id="PF02706">
    <property type="entry name" value="Wzz"/>
    <property type="match status" value="1"/>
</dbReference>
<dbReference type="InterPro" id="IPR027417">
    <property type="entry name" value="P-loop_NTPase"/>
</dbReference>
<comment type="similarity">
    <text evidence="3">Belongs to the etk/wzc family.</text>
</comment>
<evidence type="ECO:0000256" key="11">
    <source>
        <dbReference type="ARBA" id="ARBA00022840"/>
    </source>
</evidence>
<keyword evidence="14" id="KW-0829">Tyrosine-protein kinase</keyword>
<dbReference type="GO" id="GO:0004715">
    <property type="term" value="F:non-membrane spanning protein tyrosine kinase activity"/>
    <property type="evidence" value="ECO:0007669"/>
    <property type="project" value="UniProtKB-EC"/>
</dbReference>
<feature type="transmembrane region" description="Helical" evidence="17">
    <location>
        <begin position="435"/>
        <end position="457"/>
    </location>
</feature>
<evidence type="ECO:0000259" key="18">
    <source>
        <dbReference type="SMART" id="SM00382"/>
    </source>
</evidence>
<keyword evidence="9" id="KW-0547">Nucleotide-binding</keyword>
<keyword evidence="13 17" id="KW-0472">Membrane</keyword>
<dbReference type="InterPro" id="IPR050445">
    <property type="entry name" value="Bact_polysacc_biosynth/exp"/>
</dbReference>